<dbReference type="InterPro" id="IPR011006">
    <property type="entry name" value="CheY-like_superfamily"/>
</dbReference>
<gene>
    <name evidence="3" type="ORF">ACFQPB_16310</name>
</gene>
<name>A0ABW2QSG6_9BURK</name>
<dbReference type="SUPFAM" id="SSF52172">
    <property type="entry name" value="CheY-like"/>
    <property type="match status" value="1"/>
</dbReference>
<keyword evidence="4" id="KW-1185">Reference proteome</keyword>
<sequence>MITGENSTKQVHSAISGGVTDFILKPFSAAQLEARITRVLNQSDAPPGLHVLPPES</sequence>
<dbReference type="RefSeq" id="WP_382225500.1">
    <property type="nucleotide sequence ID" value="NZ_JBHTCA010000015.1"/>
</dbReference>
<dbReference type="PROSITE" id="PS50110">
    <property type="entry name" value="RESPONSE_REGULATORY"/>
    <property type="match status" value="1"/>
</dbReference>
<accession>A0ABW2QSG6</accession>
<dbReference type="Proteomes" id="UP001596501">
    <property type="component" value="Unassembled WGS sequence"/>
</dbReference>
<comment type="caution">
    <text evidence="3">The sequence shown here is derived from an EMBL/GenBank/DDBJ whole genome shotgun (WGS) entry which is preliminary data.</text>
</comment>
<protein>
    <recommendedName>
        <fullName evidence="2">Response regulatory domain-containing protein</fullName>
    </recommendedName>
</protein>
<proteinExistence type="predicted"/>
<dbReference type="Gene3D" id="3.40.50.2300">
    <property type="match status" value="1"/>
</dbReference>
<organism evidence="3 4">
    <name type="scientific">Hydrogenophaga atypica</name>
    <dbReference type="NCBI Taxonomy" id="249409"/>
    <lineage>
        <taxon>Bacteria</taxon>
        <taxon>Pseudomonadati</taxon>
        <taxon>Pseudomonadota</taxon>
        <taxon>Betaproteobacteria</taxon>
        <taxon>Burkholderiales</taxon>
        <taxon>Comamonadaceae</taxon>
        <taxon>Hydrogenophaga</taxon>
    </lineage>
</organism>
<feature type="domain" description="Response regulatory" evidence="2">
    <location>
        <begin position="1"/>
        <end position="40"/>
    </location>
</feature>
<evidence type="ECO:0000256" key="1">
    <source>
        <dbReference type="PROSITE-ProRule" id="PRU00169"/>
    </source>
</evidence>
<evidence type="ECO:0000313" key="4">
    <source>
        <dbReference type="Proteomes" id="UP001596501"/>
    </source>
</evidence>
<dbReference type="EMBL" id="JBHTCA010000015">
    <property type="protein sequence ID" value="MFC7410430.1"/>
    <property type="molecule type" value="Genomic_DNA"/>
</dbReference>
<reference evidence="4" key="1">
    <citation type="journal article" date="2019" name="Int. J. Syst. Evol. Microbiol.">
        <title>The Global Catalogue of Microorganisms (GCM) 10K type strain sequencing project: providing services to taxonomists for standard genome sequencing and annotation.</title>
        <authorList>
            <consortium name="The Broad Institute Genomics Platform"/>
            <consortium name="The Broad Institute Genome Sequencing Center for Infectious Disease"/>
            <person name="Wu L."/>
            <person name="Ma J."/>
        </authorList>
    </citation>
    <scope>NUCLEOTIDE SEQUENCE [LARGE SCALE GENOMIC DNA]</scope>
    <source>
        <strain evidence="4">CGMCC 1.12371</strain>
    </source>
</reference>
<comment type="caution">
    <text evidence="1">Lacks conserved residue(s) required for the propagation of feature annotation.</text>
</comment>
<dbReference type="InterPro" id="IPR001789">
    <property type="entry name" value="Sig_transdc_resp-reg_receiver"/>
</dbReference>
<evidence type="ECO:0000313" key="3">
    <source>
        <dbReference type="EMBL" id="MFC7410430.1"/>
    </source>
</evidence>
<evidence type="ECO:0000259" key="2">
    <source>
        <dbReference type="PROSITE" id="PS50110"/>
    </source>
</evidence>